<feature type="region of interest" description="Disordered" evidence="9">
    <location>
        <begin position="926"/>
        <end position="957"/>
    </location>
</feature>
<evidence type="ECO:0000256" key="4">
    <source>
        <dbReference type="ARBA" id="ARBA00022448"/>
    </source>
</evidence>
<evidence type="ECO:0000256" key="7">
    <source>
        <dbReference type="ARBA" id="ARBA00023136"/>
    </source>
</evidence>
<proteinExistence type="inferred from homology"/>
<evidence type="ECO:0000259" key="11">
    <source>
        <dbReference type="Pfam" id="PF20671"/>
    </source>
</evidence>
<feature type="region of interest" description="Disordered" evidence="9">
    <location>
        <begin position="86"/>
        <end position="111"/>
    </location>
</feature>
<reference evidence="12" key="2">
    <citation type="submission" date="2011-03" db="EMBL/GenBank/DDBJ databases">
        <title>Comparative genomics and transcriptomics of Neospora caninum and Toxoplasma gondii.</title>
        <authorList>
            <person name="Reid A.J."/>
            <person name="Sohal A."/>
            <person name="Harris D."/>
            <person name="Quail M."/>
            <person name="Sanders M."/>
            <person name="Berriman M."/>
            <person name="Wastling J.M."/>
            <person name="Pain A."/>
        </authorList>
    </citation>
    <scope>NUCLEOTIDE SEQUENCE</scope>
    <source>
        <strain evidence="12">Liverpool</strain>
    </source>
</reference>
<feature type="domain" description="Conserved oligomeric Golgi complex subunit 3 N-terminal" evidence="10">
    <location>
        <begin position="258"/>
        <end position="307"/>
    </location>
</feature>
<evidence type="ECO:0000256" key="8">
    <source>
        <dbReference type="ARBA" id="ARBA00031339"/>
    </source>
</evidence>
<evidence type="ECO:0000256" key="6">
    <source>
        <dbReference type="ARBA" id="ARBA00023034"/>
    </source>
</evidence>
<protein>
    <recommendedName>
        <fullName evidence="3">Conserved oligomeric Golgi complex subunit 3</fullName>
    </recommendedName>
    <alternativeName>
        <fullName evidence="8">Component of oligomeric Golgi complex 3</fullName>
    </alternativeName>
</protein>
<evidence type="ECO:0000313" key="13">
    <source>
        <dbReference type="EMBL" id="CEL68720.1"/>
    </source>
</evidence>
<dbReference type="InterPro" id="IPR048685">
    <property type="entry name" value="COG3_C"/>
</dbReference>
<evidence type="ECO:0000259" key="10">
    <source>
        <dbReference type="Pfam" id="PF04136"/>
    </source>
</evidence>
<dbReference type="GO" id="GO:0006886">
    <property type="term" value="P:intracellular protein transport"/>
    <property type="evidence" value="ECO:0007669"/>
    <property type="project" value="InterPro"/>
</dbReference>
<dbReference type="GeneID" id="13440385"/>
<dbReference type="EMBL" id="FR823385">
    <property type="protein sequence ID" value="CBZ51400.1"/>
    <property type="molecule type" value="Genomic_DNA"/>
</dbReference>
<dbReference type="PANTHER" id="PTHR13302">
    <property type="entry name" value="CONSERVED OLIGOMERIC GOLGI COMPLEX COMPONENT 3"/>
    <property type="match status" value="1"/>
</dbReference>
<dbReference type="InterPro" id="IPR048320">
    <property type="entry name" value="COG3_N"/>
</dbReference>
<gene>
    <name evidence="13" type="ORF">BN1204_044620</name>
    <name evidence="12" type="ORF">NCLIV_044620</name>
</gene>
<dbReference type="RefSeq" id="XP_003881433.1">
    <property type="nucleotide sequence ID" value="XM_003881384.1"/>
</dbReference>
<dbReference type="OMA" id="WRTCEAR"/>
<dbReference type="GO" id="GO:0005801">
    <property type="term" value="C:cis-Golgi network"/>
    <property type="evidence" value="ECO:0007669"/>
    <property type="project" value="InterPro"/>
</dbReference>
<feature type="compositionally biased region" description="Basic and acidic residues" evidence="9">
    <location>
        <begin position="47"/>
        <end position="71"/>
    </location>
</feature>
<organism evidence="12 14">
    <name type="scientific">Neospora caninum (strain Liverpool)</name>
    <dbReference type="NCBI Taxonomy" id="572307"/>
    <lineage>
        <taxon>Eukaryota</taxon>
        <taxon>Sar</taxon>
        <taxon>Alveolata</taxon>
        <taxon>Apicomplexa</taxon>
        <taxon>Conoidasida</taxon>
        <taxon>Coccidia</taxon>
        <taxon>Eucoccidiorida</taxon>
        <taxon>Eimeriorina</taxon>
        <taxon>Sarcocystidae</taxon>
        <taxon>Neospora</taxon>
    </lineage>
</organism>
<evidence type="ECO:0000256" key="3">
    <source>
        <dbReference type="ARBA" id="ARBA00020976"/>
    </source>
</evidence>
<dbReference type="OrthoDB" id="296793at2759"/>
<dbReference type="EMBL" id="LN714484">
    <property type="protein sequence ID" value="CEL68720.1"/>
    <property type="molecule type" value="Genomic_DNA"/>
</dbReference>
<keyword evidence="14" id="KW-1185">Reference proteome</keyword>
<keyword evidence="5" id="KW-0653">Protein transport</keyword>
<reference evidence="13" key="4">
    <citation type="journal article" date="2015" name="PLoS ONE">
        <title>Comprehensive Evaluation of Toxoplasma gondii VEG and Neospora caninum LIV Genomes with Tachyzoite Stage Transcriptome and Proteome Defines Novel Transcript Features.</title>
        <authorList>
            <person name="Ramaprasad A."/>
            <person name="Mourier T."/>
            <person name="Naeem R."/>
            <person name="Malas T.B."/>
            <person name="Moussa E."/>
            <person name="Panigrahi A."/>
            <person name="Vermont S.J."/>
            <person name="Otto T.D."/>
            <person name="Wastling J."/>
            <person name="Pain A."/>
        </authorList>
    </citation>
    <scope>NUCLEOTIDE SEQUENCE</scope>
    <source>
        <strain evidence="13">Liverpool</strain>
    </source>
</reference>
<feature type="domain" description="Conserved oligomeric Golgi complex subunit 3 C-terminal" evidence="11">
    <location>
        <begin position="352"/>
        <end position="630"/>
    </location>
</feature>
<reference evidence="12" key="1">
    <citation type="submission" date="2011-02" db="EMBL/GenBank/DDBJ databases">
        <authorList>
            <person name="Aslett M."/>
        </authorList>
    </citation>
    <scope>NUCLEOTIDE SEQUENCE</scope>
    <source>
        <strain evidence="12">Liverpool</strain>
    </source>
</reference>
<feature type="compositionally biased region" description="Low complexity" evidence="9">
    <location>
        <begin position="666"/>
        <end position="678"/>
    </location>
</feature>
<dbReference type="Pfam" id="PF20671">
    <property type="entry name" value="COG3_C"/>
    <property type="match status" value="1"/>
</dbReference>
<evidence type="ECO:0000256" key="9">
    <source>
        <dbReference type="SAM" id="MobiDB-lite"/>
    </source>
</evidence>
<dbReference type="AlphaFoldDB" id="F0VB63"/>
<name>F0VB63_NEOCL</name>
<dbReference type="eggNOG" id="KOG2604">
    <property type="taxonomic scope" value="Eukaryota"/>
</dbReference>
<evidence type="ECO:0000256" key="5">
    <source>
        <dbReference type="ARBA" id="ARBA00022927"/>
    </source>
</evidence>
<keyword evidence="7" id="KW-0472">Membrane</keyword>
<dbReference type="GO" id="GO:0007030">
    <property type="term" value="P:Golgi organization"/>
    <property type="evidence" value="ECO:0007669"/>
    <property type="project" value="TreeGrafter"/>
</dbReference>
<evidence type="ECO:0000256" key="2">
    <source>
        <dbReference type="ARBA" id="ARBA00009936"/>
    </source>
</evidence>
<keyword evidence="4" id="KW-0813">Transport</keyword>
<accession>F0VB63</accession>
<keyword evidence="6" id="KW-0333">Golgi apparatus</keyword>
<feature type="compositionally biased region" description="Basic and acidic residues" evidence="9">
    <location>
        <begin position="317"/>
        <end position="333"/>
    </location>
</feature>
<comment type="similarity">
    <text evidence="2">Belongs to the COG3 family.</text>
</comment>
<feature type="compositionally biased region" description="Acidic residues" evidence="9">
    <location>
        <begin position="926"/>
        <end position="946"/>
    </location>
</feature>
<evidence type="ECO:0000313" key="12">
    <source>
        <dbReference type="EMBL" id="CBZ51400.1"/>
    </source>
</evidence>
<dbReference type="GO" id="GO:0000139">
    <property type="term" value="C:Golgi membrane"/>
    <property type="evidence" value="ECO:0007669"/>
    <property type="project" value="UniProtKB-SubCell"/>
</dbReference>
<dbReference type="PANTHER" id="PTHR13302:SF8">
    <property type="entry name" value="CONSERVED OLIGOMERIC GOLGI COMPLEX SUBUNIT 3"/>
    <property type="match status" value="1"/>
</dbReference>
<dbReference type="VEuPathDB" id="ToxoDB:NCLIV_044620"/>
<feature type="region of interest" description="Disordered" evidence="9">
    <location>
        <begin position="1"/>
        <end position="71"/>
    </location>
</feature>
<dbReference type="Proteomes" id="UP000007494">
    <property type="component" value="Chromosome IX"/>
</dbReference>
<reference evidence="14" key="3">
    <citation type="journal article" date="2012" name="PLoS Pathog.">
        <title>Comparative genomics of the apicomplexan parasites Toxoplasma gondii and Neospora caninum: Coccidia differing in host range and transmission strategy.</title>
        <authorList>
            <person name="Reid A.J."/>
            <person name="Vermont S.J."/>
            <person name="Cotton J.A."/>
            <person name="Harris D."/>
            <person name="Hill-Cawthorne G.A."/>
            <person name="Konen-Waisman S."/>
            <person name="Latham S.M."/>
            <person name="Mourier T."/>
            <person name="Norton R."/>
            <person name="Quail M.A."/>
            <person name="Sanders M."/>
            <person name="Shanmugam D."/>
            <person name="Sohal A."/>
            <person name="Wasmuth J.D."/>
            <person name="Brunk B."/>
            <person name="Grigg M.E."/>
            <person name="Howard J.C."/>
            <person name="Parkinson J."/>
            <person name="Roos D.S."/>
            <person name="Trees A.J."/>
            <person name="Berriman M."/>
            <person name="Pain A."/>
            <person name="Wastling J.M."/>
        </authorList>
    </citation>
    <scope>NUCLEOTIDE SEQUENCE [LARGE SCALE GENOMIC DNA]</scope>
    <source>
        <strain evidence="14">Liverpool</strain>
    </source>
</reference>
<feature type="region of interest" description="Disordered" evidence="9">
    <location>
        <begin position="317"/>
        <end position="345"/>
    </location>
</feature>
<feature type="domain" description="Conserved oligomeric Golgi complex subunit 3 N-terminal" evidence="10">
    <location>
        <begin position="140"/>
        <end position="223"/>
    </location>
</feature>
<evidence type="ECO:0000256" key="1">
    <source>
        <dbReference type="ARBA" id="ARBA00004395"/>
    </source>
</evidence>
<dbReference type="InterPro" id="IPR007265">
    <property type="entry name" value="COG_su3"/>
</dbReference>
<dbReference type="GO" id="GO:0006891">
    <property type="term" value="P:intra-Golgi vesicle-mediated transport"/>
    <property type="evidence" value="ECO:0007669"/>
    <property type="project" value="TreeGrafter"/>
</dbReference>
<dbReference type="InParanoid" id="F0VB63"/>
<evidence type="ECO:0000313" key="14">
    <source>
        <dbReference type="Proteomes" id="UP000007494"/>
    </source>
</evidence>
<comment type="subcellular location">
    <subcellularLocation>
        <location evidence="1">Golgi apparatus membrane</location>
        <topology evidence="1">Peripheral membrane protein</topology>
    </subcellularLocation>
</comment>
<sequence length="1045" mass="115664">MHLPAAGRPADLSSVSEDRKLTAAVPLPPHAQHQASHSECRPSCGTEAEKRKDRRQAARREDEGPSDPERLLERFSQIWGDSGSLRGYLPSNQRATDRHHGNANLPADKGPGREGDFLRYCRAFYREQERQQQSLLQRPLDELERLRRPLEEVLEGVAQMERDGARLHSAKEEVQRCTSGMHRACRHLVQEQTQLKHIIEVIQSRLAYYTRYEGLRQLLESPRLILTPSTSVSSSGSSSHLSNFPSGGGGTLDVPGLAKALEFIDEAAQFFSVHPDYAEASAYLRKYELLGTRARAVVRSAVLQSLEACQASVERRLQERRSDASRPSGEDQKNQNGEGGDSTASRSALDPALFHVPFRVAGAPLKALTALLVERQRKGDQEAYASAVDQLEAIFVGTRLRLLLPALKEELSRLLLTHATLPDATRHIARYCVSICEMELRTFYVFFPRRRQKEALRTLLEAIGNCAYDCLRPPALACDAVEQLSEIVESLLLDVLQPIDDVDPSKAGDLAPFLSAIYKLVRDIQERLLFRADSFIDDRVRRYPAAAPELVAFIFTSIGFLPPFCSPLSPVSSVSASASSSFSVFSPVQQALHLVTLLRQTVSAEAFGSLCGAALEASCVALSRACLSLESAIHSRLSPQSCLPAKAIEALQNATHSSPSSPPSPSSSSPSSSSPSSSALELGLPFHVFLWRTCEARCRETADAESECGERGARRVENVALRLSEEREEAFADLWAELICAFFLLKHVTVLHSFLESFEDLALSPACRKISFPPLLFGSRRALRASALDAGTAKDGAAPQAKTENAKETGSSRFSLLSWLFLPSAQEEAFDMREQLQRESKSRLDSLLAALVAAFASPLEQILAQIPAELRAETPEGKTLAQMPCMQEEHLKWALAEFRHGLKIQLPAVLLLAMLFFDVLGAEEREEDEGRAEEREEDEEREEEREDKEREEGEGRVDGRLSRKWRRRKQEVLESLGFLIQPLLSGVLSAYEEFSSLLETALSPEARDAIDWKSPEDLQLALLLPACEAAFSTAVKLQVTLSPSE</sequence>
<feature type="region of interest" description="Disordered" evidence="9">
    <location>
        <begin position="654"/>
        <end position="678"/>
    </location>
</feature>
<feature type="compositionally biased region" description="Basic and acidic residues" evidence="9">
    <location>
        <begin position="947"/>
        <end position="957"/>
    </location>
</feature>
<dbReference type="Pfam" id="PF04136">
    <property type="entry name" value="COG3_N"/>
    <property type="match status" value="2"/>
</dbReference>
<dbReference type="GO" id="GO:0017119">
    <property type="term" value="C:Golgi transport complex"/>
    <property type="evidence" value="ECO:0007669"/>
    <property type="project" value="TreeGrafter"/>
</dbReference>